<keyword evidence="1" id="KW-0472">Membrane</keyword>
<evidence type="ECO:0008006" key="4">
    <source>
        <dbReference type="Google" id="ProtNLM"/>
    </source>
</evidence>
<protein>
    <recommendedName>
        <fullName evidence="4">DUF2726 domain-containing protein</fullName>
    </recommendedName>
</protein>
<reference evidence="2 3" key="1">
    <citation type="submission" date="2017-03" db="EMBL/GenBank/DDBJ databases">
        <title>Genome sequencing of Shewanella japonica KCTC 22435.</title>
        <authorList>
            <person name="Kim K.M."/>
        </authorList>
    </citation>
    <scope>NUCLEOTIDE SEQUENCE [LARGE SCALE GENOMIC DNA]</scope>
    <source>
        <strain evidence="2 3">KCTC 22435</strain>
    </source>
</reference>
<evidence type="ECO:0000313" key="3">
    <source>
        <dbReference type="Proteomes" id="UP000191820"/>
    </source>
</evidence>
<proteinExistence type="predicted"/>
<organism evidence="2 3">
    <name type="scientific">Shewanella japonica</name>
    <dbReference type="NCBI Taxonomy" id="93973"/>
    <lineage>
        <taxon>Bacteria</taxon>
        <taxon>Pseudomonadati</taxon>
        <taxon>Pseudomonadota</taxon>
        <taxon>Gammaproteobacteria</taxon>
        <taxon>Alteromonadales</taxon>
        <taxon>Shewanellaceae</taxon>
        <taxon>Shewanella</taxon>
    </lineage>
</organism>
<keyword evidence="3" id="KW-1185">Reference proteome</keyword>
<gene>
    <name evidence="2" type="ORF">SJ2017_2705</name>
</gene>
<dbReference type="EMBL" id="CP020472">
    <property type="protein sequence ID" value="ARD22991.1"/>
    <property type="molecule type" value="Genomic_DNA"/>
</dbReference>
<dbReference type="Proteomes" id="UP000191820">
    <property type="component" value="Chromosome"/>
</dbReference>
<name>A0ABN4YIG7_9GAMM</name>
<dbReference type="RefSeq" id="WP_080916121.1">
    <property type="nucleotide sequence ID" value="NZ_CP020472.1"/>
</dbReference>
<sequence length="174" mass="19721">MPESLKIFEASDWIALASVVIALLVLGLTIWQGLQTRKHNRLSAKPYVDFSWVNKPLQGLRCELKNLGLGPAFISHIKFFVDNNEVKIKNRECYKSLFETLEINEVVTKIEVSHIEPHSALSVGHSDNLIVFCDSSISEDDHKLVASKLRRFSVQVEYKCIYGIIYKTSKSGLL</sequence>
<keyword evidence="1" id="KW-1133">Transmembrane helix</keyword>
<keyword evidence="1" id="KW-0812">Transmembrane</keyword>
<evidence type="ECO:0000313" key="2">
    <source>
        <dbReference type="EMBL" id="ARD22991.1"/>
    </source>
</evidence>
<evidence type="ECO:0000256" key="1">
    <source>
        <dbReference type="SAM" id="Phobius"/>
    </source>
</evidence>
<accession>A0ABN4YIG7</accession>
<feature type="transmembrane region" description="Helical" evidence="1">
    <location>
        <begin position="13"/>
        <end position="31"/>
    </location>
</feature>